<keyword evidence="2" id="KW-1185">Reference proteome</keyword>
<proteinExistence type="predicted"/>
<dbReference type="EMBL" id="CADCXU010011306">
    <property type="protein sequence ID" value="CAB0001701.1"/>
    <property type="molecule type" value="Genomic_DNA"/>
</dbReference>
<accession>A0A6H5GI59</accession>
<feature type="non-terminal residue" evidence="1">
    <location>
        <position position="1"/>
    </location>
</feature>
<dbReference type="Proteomes" id="UP000479000">
    <property type="component" value="Unassembled WGS sequence"/>
</dbReference>
<organism evidence="1 2">
    <name type="scientific">Nesidiocoris tenuis</name>
    <dbReference type="NCBI Taxonomy" id="355587"/>
    <lineage>
        <taxon>Eukaryota</taxon>
        <taxon>Metazoa</taxon>
        <taxon>Ecdysozoa</taxon>
        <taxon>Arthropoda</taxon>
        <taxon>Hexapoda</taxon>
        <taxon>Insecta</taxon>
        <taxon>Pterygota</taxon>
        <taxon>Neoptera</taxon>
        <taxon>Paraneoptera</taxon>
        <taxon>Hemiptera</taxon>
        <taxon>Heteroptera</taxon>
        <taxon>Panheteroptera</taxon>
        <taxon>Cimicomorpha</taxon>
        <taxon>Miridae</taxon>
        <taxon>Dicyphina</taxon>
        <taxon>Nesidiocoris</taxon>
    </lineage>
</organism>
<evidence type="ECO:0000313" key="2">
    <source>
        <dbReference type="Proteomes" id="UP000479000"/>
    </source>
</evidence>
<name>A0A6H5GI59_9HEMI</name>
<gene>
    <name evidence="1" type="ORF">NTEN_LOCUS7488</name>
</gene>
<dbReference type="AlphaFoldDB" id="A0A6H5GI59"/>
<evidence type="ECO:0000313" key="1">
    <source>
        <dbReference type="EMBL" id="CAB0001701.1"/>
    </source>
</evidence>
<sequence>TSRRIRDTSEENLVSLCFHRQNPFGSMPVEVHGRAIGSERLSSALTSRS</sequence>
<protein>
    <submittedName>
        <fullName evidence="1">Uncharacterized protein</fullName>
    </submittedName>
</protein>
<reference evidence="1 2" key="1">
    <citation type="submission" date="2020-02" db="EMBL/GenBank/DDBJ databases">
        <authorList>
            <person name="Ferguson B K."/>
        </authorList>
    </citation>
    <scope>NUCLEOTIDE SEQUENCE [LARGE SCALE GENOMIC DNA]</scope>
</reference>